<dbReference type="PANTHER" id="PTHR11203:SF37">
    <property type="entry name" value="INTEGRATOR COMPLEX SUBUNIT 11"/>
    <property type="match status" value="1"/>
</dbReference>
<dbReference type="Pfam" id="PF10996">
    <property type="entry name" value="Beta-Casp"/>
    <property type="match status" value="1"/>
</dbReference>
<dbReference type="OrthoDB" id="9803916at2"/>
<reference evidence="4 5" key="1">
    <citation type="submission" date="2016-11" db="EMBL/GenBank/DDBJ databases">
        <authorList>
            <person name="Jaros S."/>
            <person name="Januszkiewicz K."/>
            <person name="Wedrychowicz H."/>
        </authorList>
    </citation>
    <scope>NUCLEOTIDE SEQUENCE [LARGE SCALE GENOMIC DNA]</scope>
    <source>
        <strain evidence="4 5">DSM 21986</strain>
    </source>
</reference>
<dbReference type="Gene3D" id="3.60.15.10">
    <property type="entry name" value="Ribonuclease Z/Hydroxyacylglutathione hydrolase-like"/>
    <property type="match status" value="1"/>
</dbReference>
<feature type="domain" description="Metallo-beta-lactamase" evidence="2">
    <location>
        <begin position="17"/>
        <end position="246"/>
    </location>
</feature>
<dbReference type="InterPro" id="IPR036866">
    <property type="entry name" value="RibonucZ/Hydroxyglut_hydro"/>
</dbReference>
<dbReference type="InterPro" id="IPR011108">
    <property type="entry name" value="RMMBL"/>
</dbReference>
<sequence>MRRSANIHFLGAAGTVTGSKYLVELPGKTILVDCGMFQGVKKLRQLNWQQLPFDVSRIDFVLLTHGHMDHTGFLPRLVKMGYNAPIRGTAPTLDIAEIILRDSAKIQEEDARRANEKGFTKHDPAVPLYNTDEVERTLPLFEDQQEGEWITVDNDISVRFQYNGHILGATFIEIEAHGKRFVFSGDVGRILDPLLKAPQKPQKADVLLIESTYGDRFHPVEDVEVKLQRIVQQTAEKGGTLIIPSFAVERTQLLMYLLWQLDRQNKIPPSLPVIMDSPMGASVLELFHKHAQWHTLSPQECTEMCRRIRLVQSFKETWDIIDDPQPKIVIAGSGMVTGGRVLTYLQQYIGRPETTVMLAGYQAEGTRGRQLLDGTGEIKFYGKYYPVRARVEYLQGLSGHADQRELLDWAGDITEAPEKVYIVHGEPQASDILRVKLKDVFGWQVRIPDLYEIRKFNL</sequence>
<protein>
    <submittedName>
        <fullName evidence="4">Metallo-beta-lactamase family protein</fullName>
    </submittedName>
</protein>
<dbReference type="Gene3D" id="3.40.50.10890">
    <property type="match status" value="1"/>
</dbReference>
<dbReference type="GO" id="GO:0016787">
    <property type="term" value="F:hydrolase activity"/>
    <property type="evidence" value="ECO:0007669"/>
    <property type="project" value="UniProtKB-KW"/>
</dbReference>
<dbReference type="InterPro" id="IPR022712">
    <property type="entry name" value="Beta_Casp"/>
</dbReference>
<dbReference type="PANTHER" id="PTHR11203">
    <property type="entry name" value="CLEAVAGE AND POLYADENYLATION SPECIFICITY FACTOR FAMILY MEMBER"/>
    <property type="match status" value="1"/>
</dbReference>
<dbReference type="SMART" id="SM01027">
    <property type="entry name" value="Beta-Casp"/>
    <property type="match status" value="1"/>
</dbReference>
<accession>A0A1M5B7B5</accession>
<keyword evidence="5" id="KW-1185">Reference proteome</keyword>
<dbReference type="Pfam" id="PF07521">
    <property type="entry name" value="RMMBL"/>
    <property type="match status" value="1"/>
</dbReference>
<evidence type="ECO:0000256" key="1">
    <source>
        <dbReference type="ARBA" id="ARBA00022801"/>
    </source>
</evidence>
<dbReference type="Proteomes" id="UP000184041">
    <property type="component" value="Unassembled WGS sequence"/>
</dbReference>
<dbReference type="CDD" id="cd16295">
    <property type="entry name" value="TTHA0252-CPSF-like_MBL-fold"/>
    <property type="match status" value="1"/>
</dbReference>
<evidence type="ECO:0000313" key="5">
    <source>
        <dbReference type="Proteomes" id="UP000184041"/>
    </source>
</evidence>
<dbReference type="AlphaFoldDB" id="A0A1M5B7B5"/>
<dbReference type="EMBL" id="FQUS01000008">
    <property type="protein sequence ID" value="SHF38369.1"/>
    <property type="molecule type" value="Genomic_DNA"/>
</dbReference>
<evidence type="ECO:0000259" key="3">
    <source>
        <dbReference type="SMART" id="SM01027"/>
    </source>
</evidence>
<evidence type="ECO:0000313" key="4">
    <source>
        <dbReference type="EMBL" id="SHF38369.1"/>
    </source>
</evidence>
<dbReference type="Pfam" id="PF00753">
    <property type="entry name" value="Lactamase_B"/>
    <property type="match status" value="1"/>
</dbReference>
<name>A0A1M5B7B5_9BACT</name>
<dbReference type="STRING" id="1194090.SAMN05443144_10818"/>
<organism evidence="4 5">
    <name type="scientific">Fodinibius roseus</name>
    <dbReference type="NCBI Taxonomy" id="1194090"/>
    <lineage>
        <taxon>Bacteria</taxon>
        <taxon>Pseudomonadati</taxon>
        <taxon>Balneolota</taxon>
        <taxon>Balneolia</taxon>
        <taxon>Balneolales</taxon>
        <taxon>Balneolaceae</taxon>
        <taxon>Fodinibius</taxon>
    </lineage>
</organism>
<dbReference type="InterPro" id="IPR050698">
    <property type="entry name" value="MBL"/>
</dbReference>
<dbReference type="InterPro" id="IPR001279">
    <property type="entry name" value="Metallo-B-lactamas"/>
</dbReference>
<dbReference type="SUPFAM" id="SSF56281">
    <property type="entry name" value="Metallo-hydrolase/oxidoreductase"/>
    <property type="match status" value="1"/>
</dbReference>
<dbReference type="SMART" id="SM00849">
    <property type="entry name" value="Lactamase_B"/>
    <property type="match status" value="1"/>
</dbReference>
<gene>
    <name evidence="4" type="ORF">SAMN05443144_10818</name>
</gene>
<dbReference type="GO" id="GO:0004521">
    <property type="term" value="F:RNA endonuclease activity"/>
    <property type="evidence" value="ECO:0007669"/>
    <property type="project" value="TreeGrafter"/>
</dbReference>
<dbReference type="RefSeq" id="WP_073062471.1">
    <property type="nucleotide sequence ID" value="NZ_FQUS01000008.1"/>
</dbReference>
<evidence type="ECO:0000259" key="2">
    <source>
        <dbReference type="SMART" id="SM00849"/>
    </source>
</evidence>
<proteinExistence type="predicted"/>
<feature type="domain" description="Beta-Casp" evidence="3">
    <location>
        <begin position="251"/>
        <end position="371"/>
    </location>
</feature>
<keyword evidence="1" id="KW-0378">Hydrolase</keyword>